<dbReference type="GO" id="GO:0016036">
    <property type="term" value="P:cellular response to phosphate starvation"/>
    <property type="evidence" value="ECO:0007669"/>
    <property type="project" value="TreeGrafter"/>
</dbReference>
<feature type="domain" description="Histidine kinase" evidence="12">
    <location>
        <begin position="124"/>
        <end position="335"/>
    </location>
</feature>
<reference evidence="13 14" key="1">
    <citation type="journal article" date="2016" name="Nat. Microbiol.">
        <title>The Mouse Intestinal Bacterial Collection (miBC) provides host-specific insight into cultured diversity and functional potential of the gut microbiota.</title>
        <authorList>
            <person name="Lagkouvardos I."/>
            <person name="Pukall R."/>
            <person name="Abt B."/>
            <person name="Foesel B.U."/>
            <person name="Meier-Kolthoff J.P."/>
            <person name="Kumar N."/>
            <person name="Bresciani A."/>
            <person name="Martinez I."/>
            <person name="Just S."/>
            <person name="Ziegler C."/>
            <person name="Brugiroux S."/>
            <person name="Garzetti D."/>
            <person name="Wenning M."/>
            <person name="Bui T.P."/>
            <person name="Wang J."/>
            <person name="Hugenholtz F."/>
            <person name="Plugge C.M."/>
            <person name="Peterson D.A."/>
            <person name="Hornef M.W."/>
            <person name="Baines J.F."/>
            <person name="Smidt H."/>
            <person name="Walter J."/>
            <person name="Kristiansen K."/>
            <person name="Nielsen H.B."/>
            <person name="Haller D."/>
            <person name="Overmann J."/>
            <person name="Stecher B."/>
            <person name="Clavel T."/>
        </authorList>
    </citation>
    <scope>NUCLEOTIDE SEQUENCE [LARGE SCALE GENOMIC DNA]</scope>
    <source>
        <strain evidence="13 14">DSM 28560</strain>
    </source>
</reference>
<comment type="catalytic activity">
    <reaction evidence="1">
        <text>ATP + protein L-histidine = ADP + protein N-phospho-L-histidine.</text>
        <dbReference type="EC" id="2.7.13.3"/>
    </reaction>
</comment>
<dbReference type="PRINTS" id="PR00344">
    <property type="entry name" value="BCTRLSENSOR"/>
</dbReference>
<keyword evidence="9" id="KW-0902">Two-component regulatory system</keyword>
<dbReference type="AlphaFoldDB" id="A0A4R4FJB2"/>
<name>A0A4R4FJB2_9FIRM</name>
<evidence type="ECO:0000259" key="12">
    <source>
        <dbReference type="PROSITE" id="PS50109"/>
    </source>
</evidence>
<evidence type="ECO:0000313" key="13">
    <source>
        <dbReference type="EMBL" id="TDA22903.1"/>
    </source>
</evidence>
<dbReference type="InterPro" id="IPR004358">
    <property type="entry name" value="Sig_transdc_His_kin-like_C"/>
</dbReference>
<dbReference type="GO" id="GO:0004721">
    <property type="term" value="F:phosphoprotein phosphatase activity"/>
    <property type="evidence" value="ECO:0007669"/>
    <property type="project" value="TreeGrafter"/>
</dbReference>
<proteinExistence type="predicted"/>
<gene>
    <name evidence="13" type="ORF">E1963_02090</name>
</gene>
<dbReference type="Gene3D" id="3.30.565.10">
    <property type="entry name" value="Histidine kinase-like ATPase, C-terminal domain"/>
    <property type="match status" value="1"/>
</dbReference>
<evidence type="ECO:0000256" key="11">
    <source>
        <dbReference type="SAM" id="Phobius"/>
    </source>
</evidence>
<keyword evidence="4" id="KW-1003">Cell membrane</keyword>
<dbReference type="Pfam" id="PF02518">
    <property type="entry name" value="HATPase_c"/>
    <property type="match status" value="1"/>
</dbReference>
<dbReference type="EC" id="2.7.13.3" evidence="3"/>
<evidence type="ECO:0000256" key="2">
    <source>
        <dbReference type="ARBA" id="ARBA00004651"/>
    </source>
</evidence>
<dbReference type="PROSITE" id="PS50109">
    <property type="entry name" value="HIS_KIN"/>
    <property type="match status" value="1"/>
</dbReference>
<comment type="caution">
    <text evidence="13">The sequence shown here is derived from an EMBL/GenBank/DDBJ whole genome shotgun (WGS) entry which is preliminary data.</text>
</comment>
<evidence type="ECO:0000256" key="9">
    <source>
        <dbReference type="ARBA" id="ARBA00023012"/>
    </source>
</evidence>
<keyword evidence="14" id="KW-1185">Reference proteome</keyword>
<dbReference type="GO" id="GO:0005886">
    <property type="term" value="C:plasma membrane"/>
    <property type="evidence" value="ECO:0007669"/>
    <property type="project" value="UniProtKB-SubCell"/>
</dbReference>
<protein>
    <recommendedName>
        <fullName evidence="3">histidine kinase</fullName>
        <ecNumber evidence="3">2.7.13.3</ecNumber>
    </recommendedName>
</protein>
<dbReference type="SUPFAM" id="SSF55874">
    <property type="entry name" value="ATPase domain of HSP90 chaperone/DNA topoisomerase II/histidine kinase"/>
    <property type="match status" value="1"/>
</dbReference>
<dbReference type="GO" id="GO:0000155">
    <property type="term" value="F:phosphorelay sensor kinase activity"/>
    <property type="evidence" value="ECO:0007669"/>
    <property type="project" value="TreeGrafter"/>
</dbReference>
<evidence type="ECO:0000256" key="4">
    <source>
        <dbReference type="ARBA" id="ARBA00022475"/>
    </source>
</evidence>
<comment type="subcellular location">
    <subcellularLocation>
        <location evidence="2">Cell membrane</location>
        <topology evidence="2">Multi-pass membrane protein</topology>
    </subcellularLocation>
</comment>
<evidence type="ECO:0000256" key="1">
    <source>
        <dbReference type="ARBA" id="ARBA00000085"/>
    </source>
</evidence>
<sequence>MKLFCEYLKEHIKSICLYTGFIGIFAGIFYLCNIQMDAVLYAFLLSVIWLALYGIIGYIRYAGRHRKLMEAERSIRADWAELPEASGILEEDYQRIIKTLFESRAEIQSEGEIARQEMIDYYSLWGHQIKTPIAAMRVLLQSWEEERTPEENMHLKELKLELFKIEQYVEMVLSYLRLGSISSDMVLQWYDLDDIVRQAVRKYSQMFILQKVKLQFTPSAEMVLTDEKWLVFVVEQLLSNGLKYTKSGSISVHIEKDRGVKVLVIEDTGIGIQAEDLPRVFEKGFTGYNGRKDKKSTGIGLYLCKTVMDKLGHSMWIESEVGAGTKVYLSLERKEIVPE</sequence>
<evidence type="ECO:0000256" key="3">
    <source>
        <dbReference type="ARBA" id="ARBA00012438"/>
    </source>
</evidence>
<dbReference type="SMART" id="SM00387">
    <property type="entry name" value="HATPase_c"/>
    <property type="match status" value="1"/>
</dbReference>
<evidence type="ECO:0000313" key="14">
    <source>
        <dbReference type="Proteomes" id="UP000295710"/>
    </source>
</evidence>
<feature type="transmembrane region" description="Helical" evidence="11">
    <location>
        <begin position="12"/>
        <end position="32"/>
    </location>
</feature>
<dbReference type="Proteomes" id="UP000295710">
    <property type="component" value="Unassembled WGS sequence"/>
</dbReference>
<dbReference type="InterPro" id="IPR003594">
    <property type="entry name" value="HATPase_dom"/>
</dbReference>
<accession>A0A4R4FJB2</accession>
<dbReference type="InterPro" id="IPR005467">
    <property type="entry name" value="His_kinase_dom"/>
</dbReference>
<evidence type="ECO:0000256" key="5">
    <source>
        <dbReference type="ARBA" id="ARBA00022679"/>
    </source>
</evidence>
<keyword evidence="6 11" id="KW-0812">Transmembrane</keyword>
<dbReference type="InterPro" id="IPR050351">
    <property type="entry name" value="BphY/WalK/GraS-like"/>
</dbReference>
<keyword evidence="5" id="KW-0808">Transferase</keyword>
<dbReference type="EMBL" id="SMMX01000002">
    <property type="protein sequence ID" value="TDA22903.1"/>
    <property type="molecule type" value="Genomic_DNA"/>
</dbReference>
<feature type="transmembrane region" description="Helical" evidence="11">
    <location>
        <begin position="38"/>
        <end position="59"/>
    </location>
</feature>
<dbReference type="PANTHER" id="PTHR45453:SF2">
    <property type="entry name" value="HISTIDINE KINASE"/>
    <property type="match status" value="1"/>
</dbReference>
<organism evidence="13 14">
    <name type="scientific">Extibacter muris</name>
    <dbReference type="NCBI Taxonomy" id="1796622"/>
    <lineage>
        <taxon>Bacteria</taxon>
        <taxon>Bacillati</taxon>
        <taxon>Bacillota</taxon>
        <taxon>Clostridia</taxon>
        <taxon>Lachnospirales</taxon>
        <taxon>Lachnospiraceae</taxon>
        <taxon>Extibacter</taxon>
    </lineage>
</organism>
<evidence type="ECO:0000256" key="8">
    <source>
        <dbReference type="ARBA" id="ARBA00022989"/>
    </source>
</evidence>
<evidence type="ECO:0000256" key="7">
    <source>
        <dbReference type="ARBA" id="ARBA00022777"/>
    </source>
</evidence>
<evidence type="ECO:0000256" key="10">
    <source>
        <dbReference type="ARBA" id="ARBA00023136"/>
    </source>
</evidence>
<keyword evidence="10 11" id="KW-0472">Membrane</keyword>
<dbReference type="PANTHER" id="PTHR45453">
    <property type="entry name" value="PHOSPHATE REGULON SENSOR PROTEIN PHOR"/>
    <property type="match status" value="1"/>
</dbReference>
<evidence type="ECO:0000256" key="6">
    <source>
        <dbReference type="ARBA" id="ARBA00022692"/>
    </source>
</evidence>
<keyword evidence="8 11" id="KW-1133">Transmembrane helix</keyword>
<dbReference type="InterPro" id="IPR036890">
    <property type="entry name" value="HATPase_C_sf"/>
</dbReference>
<keyword evidence="7 13" id="KW-0418">Kinase</keyword>
<dbReference type="RefSeq" id="WP_132274674.1">
    <property type="nucleotide sequence ID" value="NZ_JAOBST010000006.1"/>
</dbReference>